<keyword evidence="1" id="KW-0812">Transmembrane</keyword>
<sequence length="75" mass="8085">MIVHNKKNIATTLALCISVINAFAYIQEPPMPEARDGGGPPPPVGVPIDNGILILFAVAIIYGVYKILKRSKKQV</sequence>
<organism evidence="3 4">
    <name type="scientific">Gelidibacter salicanalis</name>
    <dbReference type="NCBI Taxonomy" id="291193"/>
    <lineage>
        <taxon>Bacteria</taxon>
        <taxon>Pseudomonadati</taxon>
        <taxon>Bacteroidota</taxon>
        <taxon>Flavobacteriia</taxon>
        <taxon>Flavobacteriales</taxon>
        <taxon>Flavobacteriaceae</taxon>
        <taxon>Gelidibacter</taxon>
    </lineage>
</organism>
<keyword evidence="1" id="KW-0472">Membrane</keyword>
<proteinExistence type="predicted"/>
<feature type="transmembrane region" description="Helical" evidence="1">
    <location>
        <begin position="48"/>
        <end position="68"/>
    </location>
</feature>
<dbReference type="Proteomes" id="UP000662373">
    <property type="component" value="Unassembled WGS sequence"/>
</dbReference>
<feature type="signal peptide" evidence="2">
    <location>
        <begin position="1"/>
        <end position="24"/>
    </location>
</feature>
<comment type="caution">
    <text evidence="3">The sequence shown here is derived from an EMBL/GenBank/DDBJ whole genome shotgun (WGS) entry which is preliminary data.</text>
</comment>
<evidence type="ECO:0000256" key="2">
    <source>
        <dbReference type="SAM" id="SignalP"/>
    </source>
</evidence>
<accession>A0A934KRW6</accession>
<keyword evidence="1" id="KW-1133">Transmembrane helix</keyword>
<keyword evidence="4" id="KW-1185">Reference proteome</keyword>
<evidence type="ECO:0000313" key="3">
    <source>
        <dbReference type="EMBL" id="MBJ7879543.1"/>
    </source>
</evidence>
<keyword evidence="2" id="KW-0732">Signal</keyword>
<reference evidence="3 4" key="1">
    <citation type="submission" date="2020-09" db="EMBL/GenBank/DDBJ databases">
        <title>Draft genome of Gelidibacter salicanalis PAMC21136.</title>
        <authorList>
            <person name="Park H."/>
        </authorList>
    </citation>
    <scope>NUCLEOTIDE SEQUENCE [LARGE SCALE GENOMIC DNA]</scope>
    <source>
        <strain evidence="3 4">PAMC21136</strain>
    </source>
</reference>
<dbReference type="EMBL" id="JAEHJZ010000004">
    <property type="protein sequence ID" value="MBJ7879543.1"/>
    <property type="molecule type" value="Genomic_DNA"/>
</dbReference>
<feature type="chain" id="PRO_5037505785" description="Signal peptidase" evidence="2">
    <location>
        <begin position="25"/>
        <end position="75"/>
    </location>
</feature>
<dbReference type="NCBIfam" id="NF046080">
    <property type="entry name" value="PID_CTERM"/>
    <property type="match status" value="1"/>
</dbReference>
<evidence type="ECO:0000256" key="1">
    <source>
        <dbReference type="SAM" id="Phobius"/>
    </source>
</evidence>
<name>A0A934KRW6_9FLAO</name>
<protein>
    <recommendedName>
        <fullName evidence="5">Signal peptidase</fullName>
    </recommendedName>
</protein>
<gene>
    <name evidence="3" type="ORF">JEM65_02575</name>
</gene>
<dbReference type="InterPro" id="IPR058207">
    <property type="entry name" value="PID_CTERM"/>
</dbReference>
<evidence type="ECO:0008006" key="5">
    <source>
        <dbReference type="Google" id="ProtNLM"/>
    </source>
</evidence>
<dbReference type="AlphaFoldDB" id="A0A934KRW6"/>
<evidence type="ECO:0000313" key="4">
    <source>
        <dbReference type="Proteomes" id="UP000662373"/>
    </source>
</evidence>
<dbReference type="RefSeq" id="WP_199597239.1">
    <property type="nucleotide sequence ID" value="NZ_JAEHJZ010000004.1"/>
</dbReference>